<evidence type="ECO:0000313" key="3">
    <source>
        <dbReference type="Proteomes" id="UP000198873"/>
    </source>
</evidence>
<feature type="compositionally biased region" description="Basic and acidic residues" evidence="1">
    <location>
        <begin position="1"/>
        <end position="14"/>
    </location>
</feature>
<evidence type="ECO:0000313" key="2">
    <source>
        <dbReference type="EMBL" id="SFT23571.1"/>
    </source>
</evidence>
<evidence type="ECO:0000256" key="1">
    <source>
        <dbReference type="SAM" id="MobiDB-lite"/>
    </source>
</evidence>
<reference evidence="3" key="1">
    <citation type="submission" date="2016-10" db="EMBL/GenBank/DDBJ databases">
        <authorList>
            <person name="Varghese N."/>
            <person name="Submissions S."/>
        </authorList>
    </citation>
    <scope>NUCLEOTIDE SEQUENCE [LARGE SCALE GENOMIC DNA]</scope>
    <source>
        <strain evidence="3">CGMCC 4.7047</strain>
    </source>
</reference>
<keyword evidence="3" id="KW-1185">Reference proteome</keyword>
<name>A0A1I6WCV0_9ACTN</name>
<organism evidence="2 3">
    <name type="scientific">Streptomyces harbinensis</name>
    <dbReference type="NCBI Taxonomy" id="1176198"/>
    <lineage>
        <taxon>Bacteria</taxon>
        <taxon>Bacillati</taxon>
        <taxon>Actinomycetota</taxon>
        <taxon>Actinomycetes</taxon>
        <taxon>Kitasatosporales</taxon>
        <taxon>Streptomycetaceae</taxon>
        <taxon>Streptomyces</taxon>
    </lineage>
</organism>
<dbReference type="STRING" id="1176198.SAMN05444716_1195"/>
<dbReference type="AlphaFoldDB" id="A0A1I6WCV0"/>
<feature type="region of interest" description="Disordered" evidence="1">
    <location>
        <begin position="1"/>
        <end position="20"/>
    </location>
</feature>
<sequence>MKPARTERDRERKIARAKKRVTADLPTADYARLGELRRTHRASTTDLVRGYLHMHETDPDMGAKLTSAIMDVRMSDLQASARTAA</sequence>
<dbReference type="EMBL" id="FPAB01000019">
    <property type="protein sequence ID" value="SFT23571.1"/>
    <property type="molecule type" value="Genomic_DNA"/>
</dbReference>
<gene>
    <name evidence="2" type="ORF">SAMN05444716_1195</name>
</gene>
<protein>
    <submittedName>
        <fullName evidence="2">Uncharacterized protein</fullName>
    </submittedName>
</protein>
<dbReference type="RefSeq" id="WP_093844555.1">
    <property type="nucleotide sequence ID" value="NZ_FPAB01000019.1"/>
</dbReference>
<dbReference type="Proteomes" id="UP000198873">
    <property type="component" value="Unassembled WGS sequence"/>
</dbReference>
<accession>A0A1I6WCV0</accession>
<proteinExistence type="predicted"/>